<evidence type="ECO:0000313" key="2">
    <source>
        <dbReference type="Proteomes" id="UP000011134"/>
    </source>
</evidence>
<organism evidence="1 2">
    <name type="scientific">Photobacterium marinum</name>
    <dbReference type="NCBI Taxonomy" id="1056511"/>
    <lineage>
        <taxon>Bacteria</taxon>
        <taxon>Pseudomonadati</taxon>
        <taxon>Pseudomonadota</taxon>
        <taxon>Gammaproteobacteria</taxon>
        <taxon>Vibrionales</taxon>
        <taxon>Vibrionaceae</taxon>
        <taxon>Photobacterium</taxon>
    </lineage>
</organism>
<accession>L8JC71</accession>
<protein>
    <submittedName>
        <fullName evidence="1">Uncharacterized protein</fullName>
    </submittedName>
</protein>
<reference evidence="1 2" key="1">
    <citation type="submission" date="2012-12" db="EMBL/GenBank/DDBJ databases">
        <title>Genome Assembly of Photobacterium sp. AK15.</title>
        <authorList>
            <person name="Khatri I."/>
            <person name="Vaidya B."/>
            <person name="Srinivas T.N.R."/>
            <person name="Subramanian S."/>
            <person name="Pinnaka A."/>
        </authorList>
    </citation>
    <scope>NUCLEOTIDE SEQUENCE [LARGE SCALE GENOMIC DNA]</scope>
    <source>
        <strain evidence="1 2">AK15</strain>
    </source>
</reference>
<proteinExistence type="predicted"/>
<comment type="caution">
    <text evidence="1">The sequence shown here is derived from an EMBL/GenBank/DDBJ whole genome shotgun (WGS) entry which is preliminary data.</text>
</comment>
<evidence type="ECO:0000313" key="1">
    <source>
        <dbReference type="EMBL" id="ELR65002.1"/>
    </source>
</evidence>
<name>L8JC71_9GAMM</name>
<gene>
    <name evidence="1" type="ORF">C942_02095</name>
</gene>
<keyword evidence="2" id="KW-1185">Reference proteome</keyword>
<sequence>MSFATMETQQVDELSKSDNLIELLLKSGVILLIAIEIKADTSCNCD</sequence>
<dbReference type="Proteomes" id="UP000011134">
    <property type="component" value="Unassembled WGS sequence"/>
</dbReference>
<dbReference type="EMBL" id="AMZO01000021">
    <property type="protein sequence ID" value="ELR65002.1"/>
    <property type="molecule type" value="Genomic_DNA"/>
</dbReference>
<dbReference type="AlphaFoldDB" id="L8JC71"/>